<dbReference type="SUPFAM" id="SSF110857">
    <property type="entry name" value="Gamma-glutamyl cyclotransferase-like"/>
    <property type="match status" value="1"/>
</dbReference>
<reference evidence="5" key="1">
    <citation type="submission" date="2025-08" db="UniProtKB">
        <authorList>
            <consortium name="Ensembl"/>
        </authorList>
    </citation>
    <scope>IDENTIFICATION</scope>
</reference>
<evidence type="ECO:0000256" key="4">
    <source>
        <dbReference type="PIRSR" id="PIRSR617939-2"/>
    </source>
</evidence>
<organism evidence="5 6">
    <name type="scientific">Eptatretus burgeri</name>
    <name type="common">Inshore hagfish</name>
    <dbReference type="NCBI Taxonomy" id="7764"/>
    <lineage>
        <taxon>Eukaryota</taxon>
        <taxon>Metazoa</taxon>
        <taxon>Chordata</taxon>
        <taxon>Craniata</taxon>
        <taxon>Vertebrata</taxon>
        <taxon>Cyclostomata</taxon>
        <taxon>Myxini</taxon>
        <taxon>Myxiniformes</taxon>
        <taxon>Myxinidae</taxon>
        <taxon>Eptatretinae</taxon>
        <taxon>Eptatretus</taxon>
    </lineage>
</organism>
<name>A0A8C4R481_EPTBU</name>
<feature type="binding site" evidence="4">
    <location>
        <begin position="9"/>
        <end position="14"/>
    </location>
    <ligand>
        <name>substrate</name>
    </ligand>
</feature>
<sequence length="182" mass="20256">MAAENTFLYFAFGSNLLRERLQMTCPSAYKVAIGRIKDYCLGFSSFSGTRNQWNGGTATILSSAGVEVWGVVWCISNNEEECLNIQEGVHKGQYSMVEVAVELDKSEPTILHCKSFKMNHFEPSYPSPQYAKVLLLGAERNALPPHYLHTLQSIKTNGSKAPVPIWDKLQSILRQSNPTTAP</sequence>
<reference evidence="5" key="2">
    <citation type="submission" date="2025-09" db="UniProtKB">
        <authorList>
            <consortium name="Ensembl"/>
        </authorList>
    </citation>
    <scope>IDENTIFICATION</scope>
</reference>
<dbReference type="AlphaFoldDB" id="A0A8C4R481"/>
<evidence type="ECO:0000313" key="5">
    <source>
        <dbReference type="Ensembl" id="ENSEBUP00000023888.1"/>
    </source>
</evidence>
<dbReference type="GeneTree" id="ENSGT00500000044921"/>
<dbReference type="PANTHER" id="PTHR12935">
    <property type="entry name" value="GAMMA-GLUTAMYLCYCLOTRANSFERASE"/>
    <property type="match status" value="1"/>
</dbReference>
<protein>
    <recommendedName>
        <fullName evidence="1">gamma-glutamylcyclotransferase</fullName>
        <ecNumber evidence="1">4.3.2.9</ecNumber>
    </recommendedName>
</protein>
<proteinExistence type="predicted"/>
<accession>A0A8C4R481</accession>
<feature type="active site" description="Proton acceptor" evidence="3">
    <location>
        <position position="87"/>
    </location>
</feature>
<dbReference type="InterPro" id="IPR036568">
    <property type="entry name" value="GGCT-like_sf"/>
</dbReference>
<evidence type="ECO:0000256" key="3">
    <source>
        <dbReference type="PIRSR" id="PIRSR617939-1"/>
    </source>
</evidence>
<evidence type="ECO:0000313" key="6">
    <source>
        <dbReference type="Proteomes" id="UP000694388"/>
    </source>
</evidence>
<dbReference type="CDD" id="cd06661">
    <property type="entry name" value="GGCT_like"/>
    <property type="match status" value="1"/>
</dbReference>
<keyword evidence="6" id="KW-1185">Reference proteome</keyword>
<dbReference type="OMA" id="WSHRMHI"/>
<keyword evidence="2" id="KW-0456">Lyase</keyword>
<dbReference type="Proteomes" id="UP000694388">
    <property type="component" value="Unplaced"/>
</dbReference>
<dbReference type="InterPro" id="IPR013024">
    <property type="entry name" value="GGCT-like"/>
</dbReference>
<dbReference type="GO" id="GO:0003839">
    <property type="term" value="F:gamma-glutamylcyclotransferase activity"/>
    <property type="evidence" value="ECO:0007669"/>
    <property type="project" value="UniProtKB-EC"/>
</dbReference>
<evidence type="ECO:0000256" key="1">
    <source>
        <dbReference type="ARBA" id="ARBA00012346"/>
    </source>
</evidence>
<dbReference type="PANTHER" id="PTHR12935:SF0">
    <property type="entry name" value="GAMMA-GLUTAMYLCYCLOTRANSFERASE"/>
    <property type="match status" value="1"/>
</dbReference>
<evidence type="ECO:0000256" key="2">
    <source>
        <dbReference type="ARBA" id="ARBA00023239"/>
    </source>
</evidence>
<dbReference type="Gene3D" id="3.10.490.10">
    <property type="entry name" value="Gamma-glutamyl cyclotransferase-like"/>
    <property type="match status" value="1"/>
</dbReference>
<feature type="binding site" evidence="4">
    <location>
        <position position="130"/>
    </location>
    <ligand>
        <name>substrate</name>
    </ligand>
</feature>
<dbReference type="InterPro" id="IPR017939">
    <property type="entry name" value="G-Glutamylcylcotransferase"/>
</dbReference>
<dbReference type="Pfam" id="PF13772">
    <property type="entry name" value="AIG2_2"/>
    <property type="match status" value="1"/>
</dbReference>
<dbReference type="EC" id="4.3.2.9" evidence="1"/>
<dbReference type="Ensembl" id="ENSEBUT00000024464.1">
    <property type="protein sequence ID" value="ENSEBUP00000023888.1"/>
    <property type="gene ID" value="ENSEBUG00000014720.1"/>
</dbReference>